<dbReference type="Pfam" id="PF10609">
    <property type="entry name" value="ParA"/>
    <property type="match status" value="1"/>
</dbReference>
<dbReference type="PROSITE" id="PS01215">
    <property type="entry name" value="MRP"/>
    <property type="match status" value="1"/>
</dbReference>
<dbReference type="GO" id="GO:0046872">
    <property type="term" value="F:metal ion binding"/>
    <property type="evidence" value="ECO:0007669"/>
    <property type="project" value="UniProtKB-KW"/>
</dbReference>
<keyword evidence="2 6" id="KW-0547">Nucleotide-binding</keyword>
<dbReference type="AlphaFoldDB" id="A0A1G6M2V4"/>
<dbReference type="SUPFAM" id="SSF52540">
    <property type="entry name" value="P-loop containing nucleoside triphosphate hydrolases"/>
    <property type="match status" value="1"/>
</dbReference>
<dbReference type="InterPro" id="IPR044304">
    <property type="entry name" value="NUBPL-like"/>
</dbReference>
<dbReference type="Gene3D" id="3.40.50.300">
    <property type="entry name" value="P-loop containing nucleotide triphosphate hydrolases"/>
    <property type="match status" value="1"/>
</dbReference>
<dbReference type="PANTHER" id="PTHR42961:SF2">
    <property type="entry name" value="IRON-SULFUR PROTEIN NUBPL"/>
    <property type="match status" value="1"/>
</dbReference>
<dbReference type="Proteomes" id="UP000242949">
    <property type="component" value="Unassembled WGS sequence"/>
</dbReference>
<dbReference type="FunFam" id="3.40.50.300:FF:001099">
    <property type="entry name" value="Iron-sulfur cluster carrier protein"/>
    <property type="match status" value="1"/>
</dbReference>
<keyword evidence="8" id="KW-1185">Reference proteome</keyword>
<dbReference type="GO" id="GO:0016887">
    <property type="term" value="F:ATP hydrolysis activity"/>
    <property type="evidence" value="ECO:0007669"/>
    <property type="project" value="UniProtKB-UniRule"/>
</dbReference>
<dbReference type="EMBL" id="FMYI01000010">
    <property type="protein sequence ID" value="SDC49296.1"/>
    <property type="molecule type" value="Genomic_DNA"/>
</dbReference>
<name>A0A1G6M2V4_9BACI</name>
<comment type="similarity">
    <text evidence="6">Belongs to the Mrp/NBP35 ATP-binding proteins family.</text>
</comment>
<evidence type="ECO:0000256" key="5">
    <source>
        <dbReference type="ARBA" id="ARBA00023014"/>
    </source>
</evidence>
<sequence length="347" mass="38119">MLTETQVIALLQPVKDPFIHKTLKETNGIDEVKIKESSGHVSAKIRIAKMNTPEQMQLQQEVVNKLKRAGAESVGLRFDQLSEEVLNQFQSKEEEKPTLLNGKMKTKFLAIASGKGGVGKSTVTVNMAVALARLGKKVGIIDADIYGFSVPDMMGITHRPKLRGNRIIPVEAHGVQLMSMGFFVENNEPVVWRGPRLGKMLKSFFVEVEWDELDYLLLDLPPGTGDMALAVHNTIPESKELIVTTPHPTAAFVATRAGRMAINTNHQIVGIVENMSYFQSEVTGEKEYVFGRGGGQTLADDLGAPLIGQIPLGQPNDDSNDRGSIYPADHPIGKTYEAMARHVLEHE</sequence>
<evidence type="ECO:0000256" key="2">
    <source>
        <dbReference type="ARBA" id="ARBA00022741"/>
    </source>
</evidence>
<evidence type="ECO:0000313" key="8">
    <source>
        <dbReference type="Proteomes" id="UP000242949"/>
    </source>
</evidence>
<gene>
    <name evidence="7" type="ORF">SAMN05421734_1103</name>
</gene>
<evidence type="ECO:0000256" key="4">
    <source>
        <dbReference type="ARBA" id="ARBA00023004"/>
    </source>
</evidence>
<keyword evidence="4 6" id="KW-0408">Iron</keyword>
<keyword evidence="6" id="KW-0378">Hydrolase</keyword>
<dbReference type="OrthoDB" id="9809679at2"/>
<reference evidence="8" key="1">
    <citation type="submission" date="2016-09" db="EMBL/GenBank/DDBJ databases">
        <authorList>
            <person name="Varghese N."/>
            <person name="Submissions S."/>
        </authorList>
    </citation>
    <scope>NUCLEOTIDE SEQUENCE [LARGE SCALE GENOMIC DNA]</scope>
    <source>
        <strain evidence="8">S5</strain>
    </source>
</reference>
<dbReference type="GO" id="GO:0005524">
    <property type="term" value="F:ATP binding"/>
    <property type="evidence" value="ECO:0007669"/>
    <property type="project" value="UniProtKB-UniRule"/>
</dbReference>
<organism evidence="7 8">
    <name type="scientific">Pelagirhabdus alkalitolerans</name>
    <dbReference type="NCBI Taxonomy" id="1612202"/>
    <lineage>
        <taxon>Bacteria</taxon>
        <taxon>Bacillati</taxon>
        <taxon>Bacillota</taxon>
        <taxon>Bacilli</taxon>
        <taxon>Bacillales</taxon>
        <taxon>Bacillaceae</taxon>
        <taxon>Pelagirhabdus</taxon>
    </lineage>
</organism>
<evidence type="ECO:0000256" key="1">
    <source>
        <dbReference type="ARBA" id="ARBA00022723"/>
    </source>
</evidence>
<dbReference type="SUPFAM" id="SSF117916">
    <property type="entry name" value="Fe-S cluster assembly (FSCA) domain-like"/>
    <property type="match status" value="1"/>
</dbReference>
<comment type="subunit">
    <text evidence="6">Homodimer.</text>
</comment>
<keyword evidence="5 6" id="KW-0411">Iron-sulfur</keyword>
<feature type="binding site" evidence="6">
    <location>
        <begin position="114"/>
        <end position="121"/>
    </location>
    <ligand>
        <name>ATP</name>
        <dbReference type="ChEBI" id="CHEBI:30616"/>
    </ligand>
</feature>
<evidence type="ECO:0000256" key="6">
    <source>
        <dbReference type="HAMAP-Rule" id="MF_02040"/>
    </source>
</evidence>
<dbReference type="GO" id="GO:0016226">
    <property type="term" value="P:iron-sulfur cluster assembly"/>
    <property type="evidence" value="ECO:0007669"/>
    <property type="project" value="InterPro"/>
</dbReference>
<dbReference type="GO" id="GO:0140663">
    <property type="term" value="F:ATP-dependent FeS chaperone activity"/>
    <property type="evidence" value="ECO:0007669"/>
    <property type="project" value="InterPro"/>
</dbReference>
<dbReference type="STRING" id="1612202.SAMN05421734_1103"/>
<dbReference type="CDD" id="cd02037">
    <property type="entry name" value="Mrp_NBP35"/>
    <property type="match status" value="1"/>
</dbReference>
<dbReference type="InterPro" id="IPR033756">
    <property type="entry name" value="YlxH/NBP35"/>
</dbReference>
<evidence type="ECO:0000256" key="3">
    <source>
        <dbReference type="ARBA" id="ARBA00022840"/>
    </source>
</evidence>
<dbReference type="InterPro" id="IPR000808">
    <property type="entry name" value="Mrp-like_CS"/>
</dbReference>
<dbReference type="HAMAP" id="MF_02040">
    <property type="entry name" value="Mrp_NBP35"/>
    <property type="match status" value="1"/>
</dbReference>
<protein>
    <recommendedName>
        <fullName evidence="6">Iron-sulfur cluster carrier protein</fullName>
    </recommendedName>
</protein>
<dbReference type="PANTHER" id="PTHR42961">
    <property type="entry name" value="IRON-SULFUR PROTEIN NUBPL"/>
    <property type="match status" value="1"/>
</dbReference>
<dbReference type="InterPro" id="IPR019591">
    <property type="entry name" value="Mrp/NBP35_ATP-bd"/>
</dbReference>
<accession>A0A1G6M2V4</accession>
<evidence type="ECO:0000313" key="7">
    <source>
        <dbReference type="EMBL" id="SDC49296.1"/>
    </source>
</evidence>
<keyword evidence="1 6" id="KW-0479">Metal-binding</keyword>
<dbReference type="GO" id="GO:0051539">
    <property type="term" value="F:4 iron, 4 sulfur cluster binding"/>
    <property type="evidence" value="ECO:0007669"/>
    <property type="project" value="TreeGrafter"/>
</dbReference>
<dbReference type="RefSeq" id="WP_090796689.1">
    <property type="nucleotide sequence ID" value="NZ_FMYI01000010.1"/>
</dbReference>
<dbReference type="InterPro" id="IPR034904">
    <property type="entry name" value="FSCA_dom_sf"/>
</dbReference>
<comment type="function">
    <text evidence="6">Binds and transfers iron-sulfur (Fe-S) clusters to target apoproteins. Can hydrolyze ATP.</text>
</comment>
<dbReference type="InterPro" id="IPR027417">
    <property type="entry name" value="P-loop_NTPase"/>
</dbReference>
<keyword evidence="3 6" id="KW-0067">ATP-binding</keyword>
<proteinExistence type="inferred from homology"/>